<keyword evidence="2" id="KW-1185">Reference proteome</keyword>
<proteinExistence type="predicted"/>
<dbReference type="EMBL" id="OANS01000001">
    <property type="protein sequence ID" value="SNX27842.1"/>
    <property type="molecule type" value="Genomic_DNA"/>
</dbReference>
<accession>A0A240DY41</accession>
<sequence>MPLQRISDFVENQVGVSSFCKKFPQFAFLHTEVFAQIHSANGIILNNFVWFSSC</sequence>
<reference evidence="2" key="1">
    <citation type="submission" date="2017-08" db="EMBL/GenBank/DDBJ databases">
        <authorList>
            <person name="Varghese N."/>
            <person name="Submissions S."/>
        </authorList>
    </citation>
    <scope>NUCLEOTIDE SEQUENCE [LARGE SCALE GENOMIC DNA]</scope>
    <source>
        <strain evidence="2">AP-Melu-1000-B4</strain>
    </source>
</reference>
<organism evidence="1 2">
    <name type="scientific">Polynucleobacter meluiroseus</name>
    <dbReference type="NCBI Taxonomy" id="1938814"/>
    <lineage>
        <taxon>Bacteria</taxon>
        <taxon>Pseudomonadati</taxon>
        <taxon>Pseudomonadota</taxon>
        <taxon>Betaproteobacteria</taxon>
        <taxon>Burkholderiales</taxon>
        <taxon>Burkholderiaceae</taxon>
        <taxon>Polynucleobacter</taxon>
    </lineage>
</organism>
<dbReference type="AlphaFoldDB" id="A0A240DY41"/>
<evidence type="ECO:0000313" key="2">
    <source>
        <dbReference type="Proteomes" id="UP000218069"/>
    </source>
</evidence>
<dbReference type="Proteomes" id="UP000218069">
    <property type="component" value="Unassembled WGS sequence"/>
</dbReference>
<gene>
    <name evidence="1" type="ORF">SAMN06295945_0159</name>
</gene>
<evidence type="ECO:0000313" key="1">
    <source>
        <dbReference type="EMBL" id="SNX27842.1"/>
    </source>
</evidence>
<name>A0A240DY41_9BURK</name>
<protein>
    <submittedName>
        <fullName evidence="1">Uncharacterized protein</fullName>
    </submittedName>
</protein>